<evidence type="ECO:0000313" key="2">
    <source>
        <dbReference type="Proteomes" id="UP001176941"/>
    </source>
</evidence>
<organism evidence="1 2">
    <name type="scientific">Rangifer tarandus platyrhynchus</name>
    <name type="common">Svalbard reindeer</name>
    <dbReference type="NCBI Taxonomy" id="3082113"/>
    <lineage>
        <taxon>Eukaryota</taxon>
        <taxon>Metazoa</taxon>
        <taxon>Chordata</taxon>
        <taxon>Craniata</taxon>
        <taxon>Vertebrata</taxon>
        <taxon>Euteleostomi</taxon>
        <taxon>Mammalia</taxon>
        <taxon>Eutheria</taxon>
        <taxon>Laurasiatheria</taxon>
        <taxon>Artiodactyla</taxon>
        <taxon>Ruminantia</taxon>
        <taxon>Pecora</taxon>
        <taxon>Cervidae</taxon>
        <taxon>Odocoileinae</taxon>
        <taxon>Rangifer</taxon>
    </lineage>
</organism>
<sequence>MSSPQEGIKSAVFVIQSYLTLCVTPWSVTLQNSCPWDSPGKNTGVCCHSLLQSIFPTQRSNPSLLHCRQILYHLSCRGSPEGGISALLRREQRACSMLTHLPPPPTREGQ</sequence>
<name>A0ABN8YZE0_RANTA</name>
<dbReference type="EMBL" id="OX459962">
    <property type="protein sequence ID" value="CAI9166945.1"/>
    <property type="molecule type" value="Genomic_DNA"/>
</dbReference>
<accession>A0ABN8YZE0</accession>
<gene>
    <name evidence="1" type="ORF">MRATA1EN1_LOCUS15907</name>
</gene>
<keyword evidence="2" id="KW-1185">Reference proteome</keyword>
<proteinExistence type="predicted"/>
<evidence type="ECO:0000313" key="1">
    <source>
        <dbReference type="EMBL" id="CAI9166945.1"/>
    </source>
</evidence>
<protein>
    <submittedName>
        <fullName evidence="1">Uncharacterized protein</fullName>
    </submittedName>
</protein>
<reference evidence="1" key="1">
    <citation type="submission" date="2023-04" db="EMBL/GenBank/DDBJ databases">
        <authorList>
            <consortium name="ELIXIR-Norway"/>
        </authorList>
    </citation>
    <scope>NUCLEOTIDE SEQUENCE [LARGE SCALE GENOMIC DNA]</scope>
</reference>
<dbReference type="Proteomes" id="UP001176941">
    <property type="component" value="Chromosome 26"/>
</dbReference>